<comment type="caution">
    <text evidence="6">The sequence shown here is derived from an EMBL/GenBank/DDBJ whole genome shotgun (WGS) entry which is preliminary data.</text>
</comment>
<keyword evidence="2 5" id="KW-0812">Transmembrane</keyword>
<evidence type="ECO:0000256" key="1">
    <source>
        <dbReference type="ARBA" id="ARBA00004141"/>
    </source>
</evidence>
<evidence type="ECO:0000256" key="2">
    <source>
        <dbReference type="ARBA" id="ARBA00022692"/>
    </source>
</evidence>
<dbReference type="GO" id="GO:0016020">
    <property type="term" value="C:membrane"/>
    <property type="evidence" value="ECO:0007669"/>
    <property type="project" value="UniProtKB-SubCell"/>
</dbReference>
<evidence type="ECO:0008006" key="8">
    <source>
        <dbReference type="Google" id="ProtNLM"/>
    </source>
</evidence>
<proteinExistence type="predicted"/>
<dbReference type="OrthoDB" id="7203053at2"/>
<protein>
    <recommendedName>
        <fullName evidence="8">Isoprenylcysteine carboxyl methyltransferase</fullName>
    </recommendedName>
</protein>
<evidence type="ECO:0000313" key="7">
    <source>
        <dbReference type="Proteomes" id="UP000233440"/>
    </source>
</evidence>
<dbReference type="EMBL" id="PIQO01000003">
    <property type="protein sequence ID" value="PKR85860.1"/>
    <property type="molecule type" value="Genomic_DNA"/>
</dbReference>
<dbReference type="Gene3D" id="1.20.120.1630">
    <property type="match status" value="1"/>
</dbReference>
<evidence type="ECO:0000256" key="5">
    <source>
        <dbReference type="SAM" id="Phobius"/>
    </source>
</evidence>
<feature type="transmembrane region" description="Helical" evidence="5">
    <location>
        <begin position="42"/>
        <end position="62"/>
    </location>
</feature>
<dbReference type="InterPro" id="IPR052527">
    <property type="entry name" value="Metal_cation-efflux_comp"/>
</dbReference>
<keyword evidence="4 5" id="KW-0472">Membrane</keyword>
<dbReference type="Pfam" id="PF04140">
    <property type="entry name" value="ICMT"/>
    <property type="match status" value="1"/>
</dbReference>
<dbReference type="GO" id="GO:0004671">
    <property type="term" value="F:protein C-terminal S-isoprenylcysteine carboxyl O-methyltransferase activity"/>
    <property type="evidence" value="ECO:0007669"/>
    <property type="project" value="InterPro"/>
</dbReference>
<comment type="subcellular location">
    <subcellularLocation>
        <location evidence="1">Membrane</location>
        <topology evidence="1">Multi-pass membrane protein</topology>
    </subcellularLocation>
</comment>
<evidence type="ECO:0000256" key="3">
    <source>
        <dbReference type="ARBA" id="ARBA00022989"/>
    </source>
</evidence>
<feature type="transmembrane region" description="Helical" evidence="5">
    <location>
        <begin position="69"/>
        <end position="95"/>
    </location>
</feature>
<reference evidence="6 7" key="1">
    <citation type="submission" date="2017-11" db="EMBL/GenBank/DDBJ databases">
        <title>Bacillus camelliae sp. nov., isolated from pu'er tea.</title>
        <authorList>
            <person name="Niu L."/>
        </authorList>
    </citation>
    <scope>NUCLEOTIDE SEQUENCE [LARGE SCALE GENOMIC DNA]</scope>
    <source>
        <strain evidence="6 7">7578-1</strain>
    </source>
</reference>
<accession>A0A2N3LML2</accession>
<dbReference type="AlphaFoldDB" id="A0A2N3LML2"/>
<dbReference type="RefSeq" id="WP_101353231.1">
    <property type="nucleotide sequence ID" value="NZ_PIQO01000003.1"/>
</dbReference>
<keyword evidence="7" id="KW-1185">Reference proteome</keyword>
<dbReference type="InterPro" id="IPR007269">
    <property type="entry name" value="ICMT_MeTrfase"/>
</dbReference>
<gene>
    <name evidence="6" type="ORF">CWO92_05660</name>
</gene>
<evidence type="ECO:0000256" key="4">
    <source>
        <dbReference type="ARBA" id="ARBA00023136"/>
    </source>
</evidence>
<sequence>MFLIIFISIVIIQRLVELWIAKKNEIWIKKQGAIEAGRNHYKIMVFIHACFFLSLVIEVYGLKRTMISNWWIFLVLFGLTQVGRIWVITALGRFWNTKILVLPNTTIVKKGPYRWFKHPNYIIVTLELFIIPFMFQAYYTLSAFFILNQFILAVRIPAEEKMLGLYTNYLEEQKVESQLLFRIKKK</sequence>
<dbReference type="PANTHER" id="PTHR43847:SF1">
    <property type="entry name" value="BLL3993 PROTEIN"/>
    <property type="match status" value="1"/>
</dbReference>
<name>A0A2N3LML2_9BACI</name>
<evidence type="ECO:0000313" key="6">
    <source>
        <dbReference type="EMBL" id="PKR85860.1"/>
    </source>
</evidence>
<keyword evidence="3 5" id="KW-1133">Transmembrane helix</keyword>
<organism evidence="6 7">
    <name type="scientific">Heyndrickxia camelliae</name>
    <dbReference type="NCBI Taxonomy" id="1707093"/>
    <lineage>
        <taxon>Bacteria</taxon>
        <taxon>Bacillati</taxon>
        <taxon>Bacillota</taxon>
        <taxon>Bacilli</taxon>
        <taxon>Bacillales</taxon>
        <taxon>Bacillaceae</taxon>
        <taxon>Heyndrickxia</taxon>
    </lineage>
</organism>
<feature type="transmembrane region" description="Helical" evidence="5">
    <location>
        <begin position="121"/>
        <end position="147"/>
    </location>
</feature>
<dbReference type="Proteomes" id="UP000233440">
    <property type="component" value="Unassembled WGS sequence"/>
</dbReference>
<dbReference type="PANTHER" id="PTHR43847">
    <property type="entry name" value="BLL3993 PROTEIN"/>
    <property type="match status" value="1"/>
</dbReference>